<protein>
    <submittedName>
        <fullName evidence="1">Uncharacterized protein</fullName>
    </submittedName>
</protein>
<dbReference type="AlphaFoldDB" id="A0A6A5KTI4"/>
<accession>A0A6A5KTI4</accession>
<dbReference type="EMBL" id="ML975267">
    <property type="protein sequence ID" value="KAF1836953.1"/>
    <property type="molecule type" value="Genomic_DNA"/>
</dbReference>
<gene>
    <name evidence="1" type="ORF">BDW02DRAFT_195919</name>
</gene>
<organism evidence="1 2">
    <name type="scientific">Decorospora gaudefroyi</name>
    <dbReference type="NCBI Taxonomy" id="184978"/>
    <lineage>
        <taxon>Eukaryota</taxon>
        <taxon>Fungi</taxon>
        <taxon>Dikarya</taxon>
        <taxon>Ascomycota</taxon>
        <taxon>Pezizomycotina</taxon>
        <taxon>Dothideomycetes</taxon>
        <taxon>Pleosporomycetidae</taxon>
        <taxon>Pleosporales</taxon>
        <taxon>Pleosporineae</taxon>
        <taxon>Pleosporaceae</taxon>
        <taxon>Decorospora</taxon>
    </lineage>
</organism>
<reference evidence="1" key="1">
    <citation type="submission" date="2020-01" db="EMBL/GenBank/DDBJ databases">
        <authorList>
            <consortium name="DOE Joint Genome Institute"/>
            <person name="Haridas S."/>
            <person name="Albert R."/>
            <person name="Binder M."/>
            <person name="Bloem J."/>
            <person name="Labutti K."/>
            <person name="Salamov A."/>
            <person name="Andreopoulos B."/>
            <person name="Baker S.E."/>
            <person name="Barry K."/>
            <person name="Bills G."/>
            <person name="Bluhm B.H."/>
            <person name="Cannon C."/>
            <person name="Castanera R."/>
            <person name="Culley D.E."/>
            <person name="Daum C."/>
            <person name="Ezra D."/>
            <person name="Gonzalez J.B."/>
            <person name="Henrissat B."/>
            <person name="Kuo A."/>
            <person name="Liang C."/>
            <person name="Lipzen A."/>
            <person name="Lutzoni F."/>
            <person name="Magnuson J."/>
            <person name="Mondo S."/>
            <person name="Nolan M."/>
            <person name="Ohm R."/>
            <person name="Pangilinan J."/>
            <person name="Park H.-J."/>
            <person name="Ramirez L."/>
            <person name="Alfaro M."/>
            <person name="Sun H."/>
            <person name="Tritt A."/>
            <person name="Yoshinaga Y."/>
            <person name="Zwiers L.-H."/>
            <person name="Turgeon B.G."/>
            <person name="Goodwin S.B."/>
            <person name="Spatafora J.W."/>
            <person name="Crous P.W."/>
            <person name="Grigoriev I.V."/>
        </authorList>
    </citation>
    <scope>NUCLEOTIDE SEQUENCE</scope>
    <source>
        <strain evidence="1">P77</strain>
    </source>
</reference>
<evidence type="ECO:0000313" key="1">
    <source>
        <dbReference type="EMBL" id="KAF1836953.1"/>
    </source>
</evidence>
<proteinExistence type="predicted"/>
<keyword evidence="2" id="KW-1185">Reference proteome</keyword>
<dbReference type="Proteomes" id="UP000800040">
    <property type="component" value="Unassembled WGS sequence"/>
</dbReference>
<name>A0A6A5KTI4_9PLEO</name>
<sequence>MSGVLVRRPPCVFSKNLGASLKYKYRCAFSICHLLASNLLQKLFCERRVSLEVLRYSTRTTLCTYSVHDGLALLVGNISAMPKPTPSRPSRLSAHVVGLPSQGQRVRCNSCSPSRSTRTWTQEVFLDALPLQVFEAVSTTARRRWDNARHRSR</sequence>
<evidence type="ECO:0000313" key="2">
    <source>
        <dbReference type="Proteomes" id="UP000800040"/>
    </source>
</evidence>